<name>A0ACC0U308_9AGAM</name>
<gene>
    <name evidence="1" type="ORF">F5148DRAFT_368387</name>
</gene>
<proteinExistence type="predicted"/>
<evidence type="ECO:0000313" key="1">
    <source>
        <dbReference type="EMBL" id="KAI9456585.1"/>
    </source>
</evidence>
<dbReference type="Proteomes" id="UP001207468">
    <property type="component" value="Unassembled WGS sequence"/>
</dbReference>
<organism evidence="1 2">
    <name type="scientific">Russula earlei</name>
    <dbReference type="NCBI Taxonomy" id="71964"/>
    <lineage>
        <taxon>Eukaryota</taxon>
        <taxon>Fungi</taxon>
        <taxon>Dikarya</taxon>
        <taxon>Basidiomycota</taxon>
        <taxon>Agaricomycotina</taxon>
        <taxon>Agaricomycetes</taxon>
        <taxon>Russulales</taxon>
        <taxon>Russulaceae</taxon>
        <taxon>Russula</taxon>
    </lineage>
</organism>
<reference evidence="1" key="1">
    <citation type="submission" date="2021-03" db="EMBL/GenBank/DDBJ databases">
        <title>Evolutionary priming and transition to the ectomycorrhizal habit in an iconic lineage of mushroom-forming fungi: is preadaptation a requirement?</title>
        <authorList>
            <consortium name="DOE Joint Genome Institute"/>
            <person name="Looney B.P."/>
            <person name="Miyauchi S."/>
            <person name="Morin E."/>
            <person name="Drula E."/>
            <person name="Courty P.E."/>
            <person name="Chicoki N."/>
            <person name="Fauchery L."/>
            <person name="Kohler A."/>
            <person name="Kuo A."/>
            <person name="LaButti K."/>
            <person name="Pangilinan J."/>
            <person name="Lipzen A."/>
            <person name="Riley R."/>
            <person name="Andreopoulos W."/>
            <person name="He G."/>
            <person name="Johnson J."/>
            <person name="Barry K.W."/>
            <person name="Grigoriev I.V."/>
            <person name="Nagy L."/>
            <person name="Hibbett D."/>
            <person name="Henrissat B."/>
            <person name="Matheny P.B."/>
            <person name="Labbe J."/>
            <person name="Martin A.F."/>
        </authorList>
    </citation>
    <scope>NUCLEOTIDE SEQUENCE</scope>
    <source>
        <strain evidence="1">BPL698</strain>
    </source>
</reference>
<comment type="caution">
    <text evidence="1">The sequence shown here is derived from an EMBL/GenBank/DDBJ whole genome shotgun (WGS) entry which is preliminary data.</text>
</comment>
<keyword evidence="2" id="KW-1185">Reference proteome</keyword>
<accession>A0ACC0U308</accession>
<sequence>MGVRASPSNAFRSVVVCHPTATAGAWPRQWQRSPPTCYPLHRWFALLTLWHFVPLAVGFNFAFYLSLLESDVVGPPLDDSGVFSAQMFCKMDCLWDRPAVAMATAPTHSRTSPYEVGRMTATRNQCFRMPFERINLSEGACLGKVNLVTIVPWCMRLWPRWPVVTPAHGI</sequence>
<protein>
    <submittedName>
        <fullName evidence="1">Uncharacterized protein</fullName>
    </submittedName>
</protein>
<evidence type="ECO:0000313" key="2">
    <source>
        <dbReference type="Proteomes" id="UP001207468"/>
    </source>
</evidence>
<dbReference type="EMBL" id="JAGFNK010000234">
    <property type="protein sequence ID" value="KAI9456585.1"/>
    <property type="molecule type" value="Genomic_DNA"/>
</dbReference>